<dbReference type="Proteomes" id="UP000199666">
    <property type="component" value="Unassembled WGS sequence"/>
</dbReference>
<dbReference type="STRING" id="414048.SAMN04489864_10125"/>
<evidence type="ECO:0000259" key="1">
    <source>
        <dbReference type="Pfam" id="PF09722"/>
    </source>
</evidence>
<proteinExistence type="predicted"/>
<accession>A0A1I2SS42</accession>
<feature type="domain" description="Antitoxin Xre/MbcA/ParS-like toxin-binding" evidence="1">
    <location>
        <begin position="90"/>
        <end position="139"/>
    </location>
</feature>
<dbReference type="EMBL" id="FOPP01000001">
    <property type="protein sequence ID" value="SFG55488.1"/>
    <property type="molecule type" value="Genomic_DNA"/>
</dbReference>
<dbReference type="RefSeq" id="WP_090991530.1">
    <property type="nucleotide sequence ID" value="NZ_FOPP01000001.1"/>
</dbReference>
<dbReference type="Pfam" id="PF09722">
    <property type="entry name" value="Xre_MbcA_ParS_C"/>
    <property type="match status" value="1"/>
</dbReference>
<organism evidence="2 3">
    <name type="scientific">Pedobacter insulae</name>
    <dbReference type="NCBI Taxonomy" id="414048"/>
    <lineage>
        <taxon>Bacteria</taxon>
        <taxon>Pseudomonadati</taxon>
        <taxon>Bacteroidota</taxon>
        <taxon>Sphingobacteriia</taxon>
        <taxon>Sphingobacteriales</taxon>
        <taxon>Sphingobacteriaceae</taxon>
        <taxon>Pedobacter</taxon>
    </lineage>
</organism>
<protein>
    <recommendedName>
        <fullName evidence="1">Antitoxin Xre/MbcA/ParS-like toxin-binding domain-containing protein</fullName>
    </recommendedName>
</protein>
<keyword evidence="3" id="KW-1185">Reference proteome</keyword>
<dbReference type="AlphaFoldDB" id="A0A1I2SS42"/>
<dbReference type="InterPro" id="IPR024467">
    <property type="entry name" value="Xre/MbcA/ParS-like_toxin-bd"/>
</dbReference>
<dbReference type="OrthoDB" id="5770459at2"/>
<evidence type="ECO:0000313" key="2">
    <source>
        <dbReference type="EMBL" id="SFG55488.1"/>
    </source>
</evidence>
<name>A0A1I2SS42_9SPHI</name>
<evidence type="ECO:0000313" key="3">
    <source>
        <dbReference type="Proteomes" id="UP000199666"/>
    </source>
</evidence>
<reference evidence="2 3" key="1">
    <citation type="submission" date="2016-10" db="EMBL/GenBank/DDBJ databases">
        <authorList>
            <person name="de Groot N.N."/>
        </authorList>
    </citation>
    <scope>NUCLEOTIDE SEQUENCE [LARGE SCALE GENOMIC DNA]</scope>
    <source>
        <strain evidence="2 3">DSM 18684</strain>
    </source>
</reference>
<gene>
    <name evidence="2" type="ORF">SAMN04489864_10125</name>
</gene>
<sequence length="142" mass="16905">MVSQAVQLKKIKNIPNIRNYADIFFYIRNHTIDWSYLNYLKELTTFSDEVISDWLNISVKTLRAYRKPETTFKDNLKEHIVLILSLYEHGTSVFEHKENFDQWLNTKNVFFDGNEPKNYLDTIMGIKFIDDRLTAIEYGDNV</sequence>